<keyword evidence="4" id="KW-1185">Reference proteome</keyword>
<organism evidence="3 4">
    <name type="scientific">Coprinopsis cinerea (strain Okayama-7 / 130 / ATCC MYA-4618 / FGSC 9003)</name>
    <name type="common">Inky cap fungus</name>
    <name type="synonym">Hormographiella aspergillata</name>
    <dbReference type="NCBI Taxonomy" id="240176"/>
    <lineage>
        <taxon>Eukaryota</taxon>
        <taxon>Fungi</taxon>
        <taxon>Dikarya</taxon>
        <taxon>Basidiomycota</taxon>
        <taxon>Agaricomycotina</taxon>
        <taxon>Agaricomycetes</taxon>
        <taxon>Agaricomycetidae</taxon>
        <taxon>Agaricales</taxon>
        <taxon>Agaricineae</taxon>
        <taxon>Psathyrellaceae</taxon>
        <taxon>Coprinopsis</taxon>
    </lineage>
</organism>
<sequence>MAVQVRLSTADQRRILAELKRESRANARTLDKRLKRMEAPKGPKVEPEEGKEGGPSTAPEGDLGTEVNPIQVEDDGDDDFDGELYDSSGLERVMPIVTKYTLDDLLYVAQVVAREHSNSSVFGFTTDLSDTGTADQDVINTAVAETLKRLGIKPKREEQHVQDAGPPRGSQNMPPGMYQWSGPPKSDNDGFKLILERLDQQEAKWKDTLTGLRKEQKEQLTEFETRMEAKIDKRVDRPFSAIQLAQLVREETTLVNPTFRREGGTTRTRVPQAEGTSTFRVDQVNRATAKACGEMLTLVVESDEE</sequence>
<proteinExistence type="predicted"/>
<dbReference type="AlphaFoldDB" id="A8NHM9"/>
<dbReference type="VEuPathDB" id="FungiDB:CC1G_12178"/>
<evidence type="ECO:0000313" key="3">
    <source>
        <dbReference type="EMBL" id="EAU88026.1"/>
    </source>
</evidence>
<dbReference type="GeneID" id="6010297"/>
<dbReference type="InParanoid" id="A8NHM9"/>
<evidence type="ECO:0000313" key="4">
    <source>
        <dbReference type="Proteomes" id="UP000001861"/>
    </source>
</evidence>
<keyword evidence="1" id="KW-0175">Coiled coil</keyword>
<name>A8NHM9_COPC7</name>
<accession>A8NHM9</accession>
<dbReference type="Proteomes" id="UP000001861">
    <property type="component" value="Unassembled WGS sequence"/>
</dbReference>
<dbReference type="KEGG" id="cci:CC1G_12178"/>
<dbReference type="RefSeq" id="XP_001833796.1">
    <property type="nucleotide sequence ID" value="XM_001833744.1"/>
</dbReference>
<evidence type="ECO:0000256" key="1">
    <source>
        <dbReference type="SAM" id="Coils"/>
    </source>
</evidence>
<feature type="region of interest" description="Disordered" evidence="2">
    <location>
        <begin position="27"/>
        <end position="77"/>
    </location>
</feature>
<feature type="compositionally biased region" description="Basic and acidic residues" evidence="2">
    <location>
        <begin position="27"/>
        <end position="52"/>
    </location>
</feature>
<dbReference type="EMBL" id="AACS02000010">
    <property type="protein sequence ID" value="EAU88026.1"/>
    <property type="molecule type" value="Genomic_DNA"/>
</dbReference>
<comment type="caution">
    <text evidence="3">The sequence shown here is derived from an EMBL/GenBank/DDBJ whole genome shotgun (WGS) entry which is preliminary data.</text>
</comment>
<evidence type="ECO:0000256" key="2">
    <source>
        <dbReference type="SAM" id="MobiDB-lite"/>
    </source>
</evidence>
<feature type="coiled-coil region" evidence="1">
    <location>
        <begin position="195"/>
        <end position="233"/>
    </location>
</feature>
<gene>
    <name evidence="3" type="ORF">CC1G_12178</name>
</gene>
<reference evidence="3 4" key="1">
    <citation type="journal article" date="2010" name="Proc. Natl. Acad. Sci. U.S.A.">
        <title>Insights into evolution of multicellular fungi from the assembled chromosomes of the mushroom Coprinopsis cinerea (Coprinus cinereus).</title>
        <authorList>
            <person name="Stajich J.E."/>
            <person name="Wilke S.K."/>
            <person name="Ahren D."/>
            <person name="Au C.H."/>
            <person name="Birren B.W."/>
            <person name="Borodovsky M."/>
            <person name="Burns C."/>
            <person name="Canback B."/>
            <person name="Casselton L.A."/>
            <person name="Cheng C.K."/>
            <person name="Deng J."/>
            <person name="Dietrich F.S."/>
            <person name="Fargo D.C."/>
            <person name="Farman M.L."/>
            <person name="Gathman A.C."/>
            <person name="Goldberg J."/>
            <person name="Guigo R."/>
            <person name="Hoegger P.J."/>
            <person name="Hooker J.B."/>
            <person name="Huggins A."/>
            <person name="James T.Y."/>
            <person name="Kamada T."/>
            <person name="Kilaru S."/>
            <person name="Kodira C."/>
            <person name="Kues U."/>
            <person name="Kupfer D."/>
            <person name="Kwan H.S."/>
            <person name="Lomsadze A."/>
            <person name="Li W."/>
            <person name="Lilly W.W."/>
            <person name="Ma L.J."/>
            <person name="Mackey A.J."/>
            <person name="Manning G."/>
            <person name="Martin F."/>
            <person name="Muraguchi H."/>
            <person name="Natvig D.O."/>
            <person name="Palmerini H."/>
            <person name="Ramesh M.A."/>
            <person name="Rehmeyer C.J."/>
            <person name="Roe B.A."/>
            <person name="Shenoy N."/>
            <person name="Stanke M."/>
            <person name="Ter-Hovhannisyan V."/>
            <person name="Tunlid A."/>
            <person name="Velagapudi R."/>
            <person name="Vision T.J."/>
            <person name="Zeng Q."/>
            <person name="Zolan M.E."/>
            <person name="Pukkila P.J."/>
        </authorList>
    </citation>
    <scope>NUCLEOTIDE SEQUENCE [LARGE SCALE GENOMIC DNA]</scope>
    <source>
        <strain evidence="4">Okayama-7 / 130 / ATCC MYA-4618 / FGSC 9003</strain>
    </source>
</reference>
<protein>
    <submittedName>
        <fullName evidence="3">Uncharacterized protein</fullName>
    </submittedName>
</protein>